<dbReference type="HOGENOM" id="CLU_035981_0_1_6"/>
<keyword evidence="4" id="KW-0812">Transmembrane</keyword>
<dbReference type="STRING" id="105559.Nwat_0106"/>
<name>D8K890_NITWC</name>
<dbReference type="SUPFAM" id="SSF56935">
    <property type="entry name" value="Porins"/>
    <property type="match status" value="1"/>
</dbReference>
<dbReference type="Pfam" id="PF03349">
    <property type="entry name" value="Toluene_X"/>
    <property type="match status" value="1"/>
</dbReference>
<dbReference type="PANTHER" id="PTHR35093">
    <property type="entry name" value="OUTER MEMBRANE PROTEIN NMB0088-RELATED"/>
    <property type="match status" value="1"/>
</dbReference>
<evidence type="ECO:0000256" key="4">
    <source>
        <dbReference type="ARBA" id="ARBA00022692"/>
    </source>
</evidence>
<keyword evidence="7" id="KW-0998">Cell outer membrane</keyword>
<dbReference type="InterPro" id="IPR005017">
    <property type="entry name" value="OMPP1/FadL/TodX"/>
</dbReference>
<comment type="subcellular location">
    <subcellularLocation>
        <location evidence="1">Cell outer membrane</location>
        <topology evidence="1">Multi-pass membrane protein</topology>
    </subcellularLocation>
</comment>
<keyword evidence="5" id="KW-0732">Signal</keyword>
<reference evidence="8 9" key="1">
    <citation type="submission" date="2010-06" db="EMBL/GenBank/DDBJ databases">
        <title>Complete sequence of chromosome of Nitrosococcus watsoni C-113.</title>
        <authorList>
            <consortium name="US DOE Joint Genome Institute"/>
            <person name="Lucas S."/>
            <person name="Copeland A."/>
            <person name="Lapidus A."/>
            <person name="Cheng J.-F."/>
            <person name="Bruce D."/>
            <person name="Goodwin L."/>
            <person name="Pitluck S."/>
            <person name="Malfatti S.A."/>
            <person name="Chain P.S.G."/>
            <person name="Land M."/>
            <person name="Hauser L."/>
            <person name="Kyrpides N."/>
            <person name="Ivanova N."/>
            <person name="Cambell M.A."/>
            <person name="Heidelberg J.F."/>
            <person name="Klotz M.G."/>
            <person name="Woyke T."/>
        </authorList>
    </citation>
    <scope>NUCLEOTIDE SEQUENCE [LARGE SCALE GENOMIC DNA]</scope>
    <source>
        <strain evidence="8 9">C-113</strain>
    </source>
</reference>
<evidence type="ECO:0000313" key="9">
    <source>
        <dbReference type="Proteomes" id="UP000000393"/>
    </source>
</evidence>
<organism evidence="8 9">
    <name type="scientific">Nitrosococcus watsoni (strain C-113)</name>
    <dbReference type="NCBI Taxonomy" id="105559"/>
    <lineage>
        <taxon>Bacteria</taxon>
        <taxon>Pseudomonadati</taxon>
        <taxon>Pseudomonadota</taxon>
        <taxon>Gammaproteobacteria</taxon>
        <taxon>Chromatiales</taxon>
        <taxon>Chromatiaceae</taxon>
        <taxon>Nitrosococcus</taxon>
    </lineage>
</organism>
<keyword evidence="6" id="KW-0472">Membrane</keyword>
<sequence length="452" mass="48537">MPAITPGRRTALCGISALALALAAVIGTAGASGFQIREQSAKVLGNATAGSAAAAEDVSFMAYNPASIGRLEGTQITGAISYIDPSFTLEDAQASTVLGTPIGGFEDDGGVSKFVPSIIAKWRLNERVDLGLGVYAPWGLATEYDRGWIGRYHALESSLETIDINPVISFKPMPSLTLAAGMVAQYAHAKLSSTIDFGTIGAVNHVPGAIPGSQDGYVKVSGDDWALGYTLGVLYELSPRTRVGVGYRSRVSHTLEGDADFHYDPFGVGRAISRASGVFTDTGATADVATPAVVTAGVYHELNDRWALMAGLEWTHWSEFEQFAVKFKDNTPANKTTENWENTLMGSVGVNFRASNQWMLRGGLGYDQSPVSDFHYRTPRIPDQDRKWWSLGATYAPTRHFDITAAWVHLFIADAAIDQHATPTNENASRGSLLGRYEGHANIFSVQGAYQF</sequence>
<dbReference type="EMBL" id="CP002086">
    <property type="protein sequence ID" value="ADJ27085.1"/>
    <property type="molecule type" value="Genomic_DNA"/>
</dbReference>
<evidence type="ECO:0000256" key="3">
    <source>
        <dbReference type="ARBA" id="ARBA00022452"/>
    </source>
</evidence>
<protein>
    <submittedName>
        <fullName evidence="8">Membrane protein involved in aromatic hydrocarbon degradation</fullName>
    </submittedName>
</protein>
<dbReference type="PANTHER" id="PTHR35093:SF3">
    <property type="entry name" value="LONG-CHAIN FATTY ACID TRANSPORT PROTEIN"/>
    <property type="match status" value="1"/>
</dbReference>
<dbReference type="Gene3D" id="2.40.160.60">
    <property type="entry name" value="Outer membrane protein transport protein (OMPP1/FadL/TodX)"/>
    <property type="match status" value="1"/>
</dbReference>
<dbReference type="GO" id="GO:0009279">
    <property type="term" value="C:cell outer membrane"/>
    <property type="evidence" value="ECO:0007669"/>
    <property type="project" value="UniProtKB-SubCell"/>
</dbReference>
<evidence type="ECO:0000313" key="8">
    <source>
        <dbReference type="EMBL" id="ADJ27085.1"/>
    </source>
</evidence>
<dbReference type="Proteomes" id="UP000000393">
    <property type="component" value="Chromosome"/>
</dbReference>
<keyword evidence="9" id="KW-1185">Reference proteome</keyword>
<dbReference type="KEGG" id="nwa:Nwat_0106"/>
<dbReference type="GO" id="GO:0015483">
    <property type="term" value="F:long-chain fatty acid transporting porin activity"/>
    <property type="evidence" value="ECO:0007669"/>
    <property type="project" value="TreeGrafter"/>
</dbReference>
<evidence type="ECO:0000256" key="1">
    <source>
        <dbReference type="ARBA" id="ARBA00004571"/>
    </source>
</evidence>
<evidence type="ECO:0000256" key="7">
    <source>
        <dbReference type="ARBA" id="ARBA00023237"/>
    </source>
</evidence>
<accession>D8K890</accession>
<comment type="similarity">
    <text evidence="2">Belongs to the OmpP1/FadL family.</text>
</comment>
<evidence type="ECO:0000256" key="2">
    <source>
        <dbReference type="ARBA" id="ARBA00008163"/>
    </source>
</evidence>
<evidence type="ECO:0000256" key="5">
    <source>
        <dbReference type="ARBA" id="ARBA00022729"/>
    </source>
</evidence>
<dbReference type="AlphaFoldDB" id="D8K890"/>
<dbReference type="eggNOG" id="COG2067">
    <property type="taxonomic scope" value="Bacteria"/>
</dbReference>
<proteinExistence type="inferred from homology"/>
<keyword evidence="3" id="KW-1134">Transmembrane beta strand</keyword>
<evidence type="ECO:0000256" key="6">
    <source>
        <dbReference type="ARBA" id="ARBA00023136"/>
    </source>
</evidence>
<gene>
    <name evidence="8" type="ordered locus">Nwat_0106</name>
</gene>